<dbReference type="GO" id="GO:0008168">
    <property type="term" value="F:methyltransferase activity"/>
    <property type="evidence" value="ECO:0007669"/>
    <property type="project" value="UniProtKB-KW"/>
</dbReference>
<dbReference type="CDD" id="cd02440">
    <property type="entry name" value="AdoMet_MTases"/>
    <property type="match status" value="1"/>
</dbReference>
<dbReference type="Pfam" id="PF13847">
    <property type="entry name" value="Methyltransf_31"/>
    <property type="match status" value="1"/>
</dbReference>
<keyword evidence="3" id="KW-0489">Methyltransferase</keyword>
<dbReference type="PANTHER" id="PTHR43861">
    <property type="entry name" value="TRANS-ACONITATE 2-METHYLTRANSFERASE-RELATED"/>
    <property type="match status" value="1"/>
</dbReference>
<sequence length="270" mass="31888">MHYDPVKNVFASVIRKFPLLRILFYKLLDLMFLRSWYVRRELKRIRKLFGNQKIKILDAGTGYGQYAYFMAKNLLPCEIKAVDVKEDWINDCRDFFSQQKIDNVSFDVEDLTKINYENEFDLIVCVDVMEHIPDDLQVFLNFYKALKQNGFLLINTPSIFGGSDVHDDEDESFIGEHARVGYSEEELEEKLHPIGFTTYQSKYTYGFWGDKAWRLGIKYPMMLLNLSKLFFVVLPFYYLITFPFTLIMMYLDYKSKNIIGSGINFIAKKV</sequence>
<dbReference type="InterPro" id="IPR029063">
    <property type="entry name" value="SAM-dependent_MTases_sf"/>
</dbReference>
<reference evidence="3" key="1">
    <citation type="journal article" date="2020" name="mSystems">
        <title>Genome- and Community-Level Interaction Insights into Carbon Utilization and Element Cycling Functions of Hydrothermarchaeota in Hydrothermal Sediment.</title>
        <authorList>
            <person name="Zhou Z."/>
            <person name="Liu Y."/>
            <person name="Xu W."/>
            <person name="Pan J."/>
            <person name="Luo Z.H."/>
            <person name="Li M."/>
        </authorList>
    </citation>
    <scope>NUCLEOTIDE SEQUENCE [LARGE SCALE GENOMIC DNA]</scope>
    <source>
        <strain evidence="3">SpSt-500</strain>
    </source>
</reference>
<evidence type="ECO:0000259" key="2">
    <source>
        <dbReference type="Pfam" id="PF13847"/>
    </source>
</evidence>
<dbReference type="SUPFAM" id="SSF53335">
    <property type="entry name" value="S-adenosyl-L-methionine-dependent methyltransferases"/>
    <property type="match status" value="1"/>
</dbReference>
<keyword evidence="3" id="KW-0808">Transferase</keyword>
<accession>A0A832LMQ3</accession>
<feature type="transmembrane region" description="Helical" evidence="1">
    <location>
        <begin position="229"/>
        <end position="251"/>
    </location>
</feature>
<keyword evidence="1" id="KW-0472">Membrane</keyword>
<evidence type="ECO:0000313" key="3">
    <source>
        <dbReference type="EMBL" id="HGT49012.1"/>
    </source>
</evidence>
<dbReference type="AlphaFoldDB" id="A0A832LMQ3"/>
<proteinExistence type="predicted"/>
<feature type="transmembrane region" description="Helical" evidence="1">
    <location>
        <begin position="20"/>
        <end position="37"/>
    </location>
</feature>
<name>A0A832LMQ3_9BACT</name>
<dbReference type="EMBL" id="DSVI01000024">
    <property type="protein sequence ID" value="HGT49012.1"/>
    <property type="molecule type" value="Genomic_DNA"/>
</dbReference>
<dbReference type="GO" id="GO:0032259">
    <property type="term" value="P:methylation"/>
    <property type="evidence" value="ECO:0007669"/>
    <property type="project" value="UniProtKB-KW"/>
</dbReference>
<comment type="caution">
    <text evidence="3">The sequence shown here is derived from an EMBL/GenBank/DDBJ whole genome shotgun (WGS) entry which is preliminary data.</text>
</comment>
<dbReference type="InterPro" id="IPR025714">
    <property type="entry name" value="Methyltranfer_dom"/>
</dbReference>
<keyword evidence="1" id="KW-0812">Transmembrane</keyword>
<dbReference type="Gene3D" id="3.40.50.150">
    <property type="entry name" value="Vaccinia Virus protein VP39"/>
    <property type="match status" value="1"/>
</dbReference>
<evidence type="ECO:0000256" key="1">
    <source>
        <dbReference type="SAM" id="Phobius"/>
    </source>
</evidence>
<organism evidence="3">
    <name type="scientific">Ignavibacterium album</name>
    <dbReference type="NCBI Taxonomy" id="591197"/>
    <lineage>
        <taxon>Bacteria</taxon>
        <taxon>Pseudomonadati</taxon>
        <taxon>Ignavibacteriota</taxon>
        <taxon>Ignavibacteria</taxon>
        <taxon>Ignavibacteriales</taxon>
        <taxon>Ignavibacteriaceae</taxon>
        <taxon>Ignavibacterium</taxon>
    </lineage>
</organism>
<feature type="domain" description="Methyltransferase" evidence="2">
    <location>
        <begin position="53"/>
        <end position="158"/>
    </location>
</feature>
<gene>
    <name evidence="3" type="ORF">ENS56_13330</name>
</gene>
<protein>
    <submittedName>
        <fullName evidence="3">Class I SAM-dependent methyltransferase</fullName>
    </submittedName>
</protein>
<keyword evidence="1" id="KW-1133">Transmembrane helix</keyword>